<organism evidence="6 7">
    <name type="scientific">Cucumis melo var. makuwa</name>
    <name type="common">Oriental melon</name>
    <dbReference type="NCBI Taxonomy" id="1194695"/>
    <lineage>
        <taxon>Eukaryota</taxon>
        <taxon>Viridiplantae</taxon>
        <taxon>Streptophyta</taxon>
        <taxon>Embryophyta</taxon>
        <taxon>Tracheophyta</taxon>
        <taxon>Spermatophyta</taxon>
        <taxon>Magnoliopsida</taxon>
        <taxon>eudicotyledons</taxon>
        <taxon>Gunneridae</taxon>
        <taxon>Pentapetalae</taxon>
        <taxon>rosids</taxon>
        <taxon>fabids</taxon>
        <taxon>Cucurbitales</taxon>
        <taxon>Cucurbitaceae</taxon>
        <taxon>Benincaseae</taxon>
        <taxon>Cucumis</taxon>
    </lineage>
</organism>
<accession>A0A5D3CIJ2</accession>
<sequence length="694" mass="78688">MTRVMMHVKDLPIYFWAEALNTACHIHNRVTLRPGTVSISYELGKGRKLSVKYFHVFRRTSFILSDRVHRRKWDSKSDRGIFLGYSMNSRAYRIYNQRTRNVKESINVIVDNHEENNDFPSHSNVDSVVTPVEAPSVARFEAYNSEASDSQKTTECSTKWPDIANTAVALTDEHWLLAMQDELLQFERNQSAFLIGYLSEEVYVAQPKGFVDSVYCEHVYKLCKALYGLKQAPRAWYERLSTYLLQQGYKRSGADQTMFMYRQDTEFLIVQIYVDEIIFGAKYAKNLISKFGMDKGKPKRKLATTHLKLTKDTAGEKIDQACIEVDPRTSHLHNAKHILKSIAEPEYIAVGSSCSQLLWMKQMLEEYGVPQSLMILYWRSSNPVSLVTVKRKVSNSPPPPSFHQSTSSVPRTRGLIEMVVLDFDSSDNEDNVVLSTLLQRKTGHPSKSSSTPLKSTQVPCSPPRGGLPSVAMSSQTPVHGKFSATSDSPQVSSPKNVDVASDETDEDYVPTDKETPVPDETTTSIEDRVSSPENHTKTSYFHHSWSTEGTPERTLGADRGISFHSKERTHKWKYVMRRQIVDEANISYQYSSCLVILDLIRTAGLLRTVSEVGTFYPRLIRELIVNLPSDFNDPSAKEFHKVYIRGVCFHISHELLNQFLGITLPTDYAMSYPTPECLAAELTGGTMHIWPVDG</sequence>
<name>A0A5D3CIJ2_CUCMM</name>
<comment type="caution">
    <text evidence="6">The sequence shown here is derived from an EMBL/GenBank/DDBJ whole genome shotgun (WGS) entry which is preliminary data.</text>
</comment>
<dbReference type="InterPro" id="IPR039537">
    <property type="entry name" value="Retrotran_Ty1/copia-like"/>
</dbReference>
<dbReference type="PANTHER" id="PTHR42648">
    <property type="entry name" value="TRANSPOSASE, PUTATIVE-RELATED"/>
    <property type="match status" value="1"/>
</dbReference>
<evidence type="ECO:0000313" key="6">
    <source>
        <dbReference type="EMBL" id="TYK11122.1"/>
    </source>
</evidence>
<dbReference type="InterPro" id="IPR057670">
    <property type="entry name" value="SH3_retrovirus"/>
</dbReference>
<feature type="region of interest" description="Disordered" evidence="3">
    <location>
        <begin position="438"/>
        <end position="553"/>
    </location>
</feature>
<evidence type="ECO:0000313" key="7">
    <source>
        <dbReference type="Proteomes" id="UP000321947"/>
    </source>
</evidence>
<dbReference type="Proteomes" id="UP000321947">
    <property type="component" value="Unassembled WGS sequence"/>
</dbReference>
<dbReference type="GO" id="GO:0016787">
    <property type="term" value="F:hydrolase activity"/>
    <property type="evidence" value="ECO:0007669"/>
    <property type="project" value="UniProtKB-KW"/>
</dbReference>
<feature type="compositionally biased region" description="Basic and acidic residues" evidence="3">
    <location>
        <begin position="525"/>
        <end position="536"/>
    </location>
</feature>
<feature type="domain" description="Retroviral polymerase SH3-like" evidence="5">
    <location>
        <begin position="62"/>
        <end position="119"/>
    </location>
</feature>
<feature type="compositionally biased region" description="Low complexity" evidence="3">
    <location>
        <begin position="445"/>
        <end position="456"/>
    </location>
</feature>
<dbReference type="InterPro" id="IPR013103">
    <property type="entry name" value="RVT_2"/>
</dbReference>
<feature type="compositionally biased region" description="Polar residues" evidence="3">
    <location>
        <begin position="537"/>
        <end position="549"/>
    </location>
</feature>
<feature type="compositionally biased region" description="Polar residues" evidence="3">
    <location>
        <begin position="471"/>
        <end position="495"/>
    </location>
</feature>
<reference evidence="6 7" key="1">
    <citation type="submission" date="2019-08" db="EMBL/GenBank/DDBJ databases">
        <title>Draft genome sequences of two oriental melons (Cucumis melo L. var makuwa).</title>
        <authorList>
            <person name="Kwon S.-Y."/>
        </authorList>
    </citation>
    <scope>NUCLEOTIDE SEQUENCE [LARGE SCALE GENOMIC DNA]</scope>
    <source>
        <strain evidence="7">cv. Chang Bougi</strain>
        <tissue evidence="6">Leaf</tissue>
    </source>
</reference>
<keyword evidence="1" id="KW-0479">Metal-binding</keyword>
<gene>
    <name evidence="6" type="ORF">E5676_scaffold66G00260</name>
</gene>
<dbReference type="EMBL" id="SSTD01010904">
    <property type="protein sequence ID" value="TYK11122.1"/>
    <property type="molecule type" value="Genomic_DNA"/>
</dbReference>
<evidence type="ECO:0000259" key="4">
    <source>
        <dbReference type="Pfam" id="PF07727"/>
    </source>
</evidence>
<dbReference type="AlphaFoldDB" id="A0A5D3CIJ2"/>
<dbReference type="Pfam" id="PF07727">
    <property type="entry name" value="RVT_2"/>
    <property type="match status" value="1"/>
</dbReference>
<keyword evidence="2" id="KW-0378">Hydrolase</keyword>
<evidence type="ECO:0000256" key="1">
    <source>
        <dbReference type="ARBA" id="ARBA00022723"/>
    </source>
</evidence>
<feature type="compositionally biased region" description="Acidic residues" evidence="3">
    <location>
        <begin position="500"/>
        <end position="509"/>
    </location>
</feature>
<feature type="domain" description="Reverse transcriptase Ty1/copia-type" evidence="4">
    <location>
        <begin position="190"/>
        <end position="285"/>
    </location>
</feature>
<dbReference type="PANTHER" id="PTHR42648:SF21">
    <property type="entry name" value="CYSTEINE-RICH RLK (RECEPTOR-LIKE PROTEIN KINASE) 8"/>
    <property type="match status" value="1"/>
</dbReference>
<evidence type="ECO:0000256" key="2">
    <source>
        <dbReference type="ARBA" id="ARBA00022801"/>
    </source>
</evidence>
<proteinExistence type="predicted"/>
<evidence type="ECO:0000256" key="3">
    <source>
        <dbReference type="SAM" id="MobiDB-lite"/>
    </source>
</evidence>
<evidence type="ECO:0000259" key="5">
    <source>
        <dbReference type="Pfam" id="PF25597"/>
    </source>
</evidence>
<dbReference type="Pfam" id="PF25597">
    <property type="entry name" value="SH3_retrovirus"/>
    <property type="match status" value="1"/>
</dbReference>
<dbReference type="GO" id="GO:0046872">
    <property type="term" value="F:metal ion binding"/>
    <property type="evidence" value="ECO:0007669"/>
    <property type="project" value="UniProtKB-KW"/>
</dbReference>
<protein>
    <submittedName>
        <fullName evidence="6">Flocculation protein FLO11-like</fullName>
    </submittedName>
</protein>